<dbReference type="GO" id="GO:0009307">
    <property type="term" value="P:DNA restriction-modification system"/>
    <property type="evidence" value="ECO:0007669"/>
    <property type="project" value="InterPro"/>
</dbReference>
<gene>
    <name evidence="1" type="ORF">C5F50_11815</name>
</gene>
<keyword evidence="2" id="KW-1185">Reference proteome</keyword>
<dbReference type="Proteomes" id="UP000509478">
    <property type="component" value="Chromosome"/>
</dbReference>
<accession>A0A7D5REU4</accession>
<organism evidence="1 2">
    <name type="scientific">Nitrosopumilus ureiphilus</name>
    <dbReference type="NCBI Taxonomy" id="1470067"/>
    <lineage>
        <taxon>Archaea</taxon>
        <taxon>Nitrososphaerota</taxon>
        <taxon>Nitrososphaeria</taxon>
        <taxon>Nitrosopumilales</taxon>
        <taxon>Nitrosopumilaceae</taxon>
        <taxon>Nitrosopumilus</taxon>
    </lineage>
</organism>
<reference evidence="1 2" key="1">
    <citation type="submission" date="2018-02" db="EMBL/GenBank/DDBJ databases">
        <title>Complete genome of Nitrosopumilus ureaphilus PS0.</title>
        <authorList>
            <person name="Qin W."/>
            <person name="Zheng Y."/>
            <person name="Stahl D.A."/>
        </authorList>
    </citation>
    <scope>NUCLEOTIDE SEQUENCE [LARGE SCALE GENOMIC DNA]</scope>
    <source>
        <strain evidence="1 2">PS0</strain>
    </source>
</reference>
<dbReference type="OrthoDB" id="78252at2157"/>
<evidence type="ECO:0008006" key="3">
    <source>
        <dbReference type="Google" id="ProtNLM"/>
    </source>
</evidence>
<dbReference type="Pfam" id="PF09553">
    <property type="entry name" value="RE_Eco47II"/>
    <property type="match status" value="1"/>
</dbReference>
<dbReference type="GO" id="GO:0009036">
    <property type="term" value="F:type II site-specific deoxyribonuclease activity"/>
    <property type="evidence" value="ECO:0007669"/>
    <property type="project" value="InterPro"/>
</dbReference>
<dbReference type="RefSeq" id="WP_179371559.1">
    <property type="nucleotide sequence ID" value="NZ_CP026995.1"/>
</dbReference>
<dbReference type="AlphaFoldDB" id="A0A7D5REU4"/>
<dbReference type="GO" id="GO:0003677">
    <property type="term" value="F:DNA binding"/>
    <property type="evidence" value="ECO:0007669"/>
    <property type="project" value="InterPro"/>
</dbReference>
<name>A0A7D5REU4_9ARCH</name>
<evidence type="ECO:0000313" key="1">
    <source>
        <dbReference type="EMBL" id="QLH07681.1"/>
    </source>
</evidence>
<dbReference type="EMBL" id="CP026995">
    <property type="protein sequence ID" value="QLH07681.1"/>
    <property type="molecule type" value="Genomic_DNA"/>
</dbReference>
<protein>
    <recommendedName>
        <fullName evidence="3">Eco47II family restriction endonuclease</fullName>
    </recommendedName>
</protein>
<dbReference type="KEGG" id="nue:C5F50_11815"/>
<sequence length="223" mass="25306">MPNNYVDFVSDDDFESCVSWVVSGYQQNGNSERNGIDPFKTVFDMYNKDMSFASWKKAEEVRQNDKTVNNKVGEFHQKLLGSVDGWRDLQTGDVADICNDAETIFVELKNRWNTVKGSNMIDMWKDLHDIVTNSHRGSTAYWGFINAKNGSSGESAWTIQGKTHPNVKKIWGKSIYKMITGKDAALEEVWAALPKVLDKVLQKTTTVDQGDKDNLIAWFQTGY</sequence>
<evidence type="ECO:0000313" key="2">
    <source>
        <dbReference type="Proteomes" id="UP000509478"/>
    </source>
</evidence>
<proteinExistence type="predicted"/>
<dbReference type="InterPro" id="IPR019057">
    <property type="entry name" value="Restrct_endonuc_II_Eco47II"/>
</dbReference>
<dbReference type="GeneID" id="56068814"/>